<evidence type="ECO:0000313" key="2">
    <source>
        <dbReference type="EMBL" id="KAK9267529.1"/>
    </source>
</evidence>
<dbReference type="EMBL" id="JBBPBK010000016">
    <property type="protein sequence ID" value="KAK9267529.1"/>
    <property type="molecule type" value="Genomic_DNA"/>
</dbReference>
<gene>
    <name evidence="2" type="ORF">L1049_009957</name>
</gene>
<dbReference type="Proteomes" id="UP001415857">
    <property type="component" value="Unassembled WGS sequence"/>
</dbReference>
<accession>A0AAP0NAJ6</accession>
<dbReference type="InterPro" id="IPR021042">
    <property type="entry name" value="Herpes_UL139_cytomegalovirus"/>
</dbReference>
<evidence type="ECO:0000313" key="3">
    <source>
        <dbReference type="Proteomes" id="UP001415857"/>
    </source>
</evidence>
<sequence length="222" mass="26108">MALSFAFRERLEHMEQTRNQRFSLLQAEKELQANKSLVLSLKLSNIRSMEQRCLMLDQKIAAQNLKVSALKSEIENLDAKYQNDLQKFRVLGSEVEELELLEKEKERLYALKSLEMTEFRKNVEKFVMECQMRVEELRDGVNKLKSIFMELQGNNGCLQNSEIAAAEMRKTELLSLKENLDRSLASNYQIRAQLQKQIQNILMTQNQERRKLSQFVENESLR</sequence>
<proteinExistence type="predicted"/>
<dbReference type="Pfam" id="PF12507">
    <property type="entry name" value="HCMV_UL139"/>
    <property type="match status" value="1"/>
</dbReference>
<reference evidence="2 3" key="1">
    <citation type="journal article" date="2024" name="Plant J.">
        <title>Genome sequences and population genomics reveal climatic adaptation and genomic divergence between two closely related sweetgum species.</title>
        <authorList>
            <person name="Xu W.Q."/>
            <person name="Ren C.Q."/>
            <person name="Zhang X.Y."/>
            <person name="Comes H.P."/>
            <person name="Liu X.H."/>
            <person name="Li Y.G."/>
            <person name="Kettle C.J."/>
            <person name="Jalonen R."/>
            <person name="Gaisberger H."/>
            <person name="Ma Y.Z."/>
            <person name="Qiu Y.X."/>
        </authorList>
    </citation>
    <scope>NUCLEOTIDE SEQUENCE [LARGE SCALE GENOMIC DNA]</scope>
    <source>
        <strain evidence="2">Hangzhou</strain>
    </source>
</reference>
<organism evidence="2 3">
    <name type="scientific">Liquidambar formosana</name>
    <name type="common">Formosan gum</name>
    <dbReference type="NCBI Taxonomy" id="63359"/>
    <lineage>
        <taxon>Eukaryota</taxon>
        <taxon>Viridiplantae</taxon>
        <taxon>Streptophyta</taxon>
        <taxon>Embryophyta</taxon>
        <taxon>Tracheophyta</taxon>
        <taxon>Spermatophyta</taxon>
        <taxon>Magnoliopsida</taxon>
        <taxon>eudicotyledons</taxon>
        <taxon>Gunneridae</taxon>
        <taxon>Pentapetalae</taxon>
        <taxon>Saxifragales</taxon>
        <taxon>Altingiaceae</taxon>
        <taxon>Liquidambar</taxon>
    </lineage>
</organism>
<dbReference type="PANTHER" id="PTHR37214:SF2">
    <property type="entry name" value="CYTOMEGALOVIRUS UL139 PROTEIN"/>
    <property type="match status" value="1"/>
</dbReference>
<name>A0AAP0NAJ6_LIQFO</name>
<comment type="caution">
    <text evidence="2">The sequence shown here is derived from an EMBL/GenBank/DDBJ whole genome shotgun (WGS) entry which is preliminary data.</text>
</comment>
<keyword evidence="3" id="KW-1185">Reference proteome</keyword>
<evidence type="ECO:0000256" key="1">
    <source>
        <dbReference type="SAM" id="Coils"/>
    </source>
</evidence>
<keyword evidence="1" id="KW-0175">Coiled coil</keyword>
<dbReference type="PANTHER" id="PTHR37214">
    <property type="entry name" value="CYTOMEGALOVIRUS UL139 PROTEIN"/>
    <property type="match status" value="1"/>
</dbReference>
<dbReference type="AlphaFoldDB" id="A0AAP0NAJ6"/>
<feature type="coiled-coil region" evidence="1">
    <location>
        <begin position="60"/>
        <end position="87"/>
    </location>
</feature>
<protein>
    <submittedName>
        <fullName evidence="2">Uncharacterized protein</fullName>
    </submittedName>
</protein>